<dbReference type="CDD" id="cd05297">
    <property type="entry name" value="GH4_alpha_glucosidase_galactosidase"/>
    <property type="match status" value="1"/>
</dbReference>
<keyword evidence="7" id="KW-0119">Carbohydrate metabolism</keyword>
<reference evidence="11 12" key="1">
    <citation type="submission" date="2021-03" db="EMBL/GenBank/DDBJ databases">
        <title>Paenibacillus artemisicola MWE-103 whole genome sequence.</title>
        <authorList>
            <person name="Ham Y.J."/>
        </authorList>
    </citation>
    <scope>NUCLEOTIDE SEQUENCE [LARGE SCALE GENOMIC DNA]</scope>
    <source>
        <strain evidence="11 12">MWE-103</strain>
    </source>
</reference>
<comment type="cofactor">
    <cofactor evidence="9">
        <name>NAD(+)</name>
        <dbReference type="ChEBI" id="CHEBI:57540"/>
    </cofactor>
    <text evidence="9">Binds 1 NAD(+) per subunit.</text>
</comment>
<evidence type="ECO:0000256" key="3">
    <source>
        <dbReference type="ARBA" id="ARBA00022723"/>
    </source>
</evidence>
<evidence type="ECO:0000256" key="9">
    <source>
        <dbReference type="RuleBase" id="RU361152"/>
    </source>
</evidence>
<gene>
    <name evidence="11" type="primary">melA</name>
    <name evidence="11" type="ORF">I8J29_12745</name>
</gene>
<dbReference type="PANTHER" id="PTHR32092:SF6">
    <property type="entry name" value="ALPHA-GALACTOSIDASE"/>
    <property type="match status" value="1"/>
</dbReference>
<dbReference type="InterPro" id="IPR022616">
    <property type="entry name" value="Glyco_hydro_4_C"/>
</dbReference>
<organism evidence="11 12">
    <name type="scientific">Paenibacillus artemisiicola</name>
    <dbReference type="NCBI Taxonomy" id="1172618"/>
    <lineage>
        <taxon>Bacteria</taxon>
        <taxon>Bacillati</taxon>
        <taxon>Bacillota</taxon>
        <taxon>Bacilli</taxon>
        <taxon>Bacillales</taxon>
        <taxon>Paenibacillaceae</taxon>
        <taxon>Paenibacillus</taxon>
    </lineage>
</organism>
<feature type="domain" description="Glycosyl hydrolase family 4 C-terminal" evidence="10">
    <location>
        <begin position="195"/>
        <end position="411"/>
    </location>
</feature>
<comment type="similarity">
    <text evidence="2 9">Belongs to the glycosyl hydrolase 4 family.</text>
</comment>
<keyword evidence="6" id="KW-0464">Manganese</keyword>
<comment type="cofactor">
    <cofactor evidence="1">
        <name>Mn(2+)</name>
        <dbReference type="ChEBI" id="CHEBI:29035"/>
    </cofactor>
</comment>
<evidence type="ECO:0000256" key="6">
    <source>
        <dbReference type="ARBA" id="ARBA00023211"/>
    </source>
</evidence>
<keyword evidence="12" id="KW-1185">Reference proteome</keyword>
<accession>A0ABS3W9S0</accession>
<evidence type="ECO:0000313" key="12">
    <source>
        <dbReference type="Proteomes" id="UP000670947"/>
    </source>
</evidence>
<dbReference type="NCBIfam" id="NF011657">
    <property type="entry name" value="PRK15076.1"/>
    <property type="match status" value="1"/>
</dbReference>
<dbReference type="RefSeq" id="WP_208847977.1">
    <property type="nucleotide sequence ID" value="NZ_JAGGDJ010000007.1"/>
</dbReference>
<dbReference type="SUPFAM" id="SSF51735">
    <property type="entry name" value="NAD(P)-binding Rossmann-fold domains"/>
    <property type="match status" value="1"/>
</dbReference>
<evidence type="ECO:0000313" key="11">
    <source>
        <dbReference type="EMBL" id="MBO7745070.1"/>
    </source>
</evidence>
<dbReference type="EMBL" id="JAGGDJ010000007">
    <property type="protein sequence ID" value="MBO7745070.1"/>
    <property type="molecule type" value="Genomic_DNA"/>
</dbReference>
<dbReference type="InterPro" id="IPR053715">
    <property type="entry name" value="GH4_Enzyme_sf"/>
</dbReference>
<name>A0ABS3W9S0_9BACL</name>
<keyword evidence="3" id="KW-0479">Metal-binding</keyword>
<keyword evidence="5 9" id="KW-0520">NAD</keyword>
<keyword evidence="8 9" id="KW-0326">Glycosidase</keyword>
<sequence length="455" mass="50386">MTAKIAFIGAGSLVFTKNLVRDLLTFPAFQDSTIALMDVNPDRLAFAQAAVERIIAAGGYGDVAVEATTDREAALRGADGVVITILVGDLDVYRHDVEIPKKYGVDINIGDTRGPAGIFRFLRTLPAMLDICRDVERICPNAIVLNYTNPMAMLCRALQGETKVQVTGLCHSVQGTAAMLAGWIGAPMEEVTYTCAGINHQAFYLDFKWNGEDAYPLIRDAVANQPAVYNEEIVRNEMFLHLDYYVTESSGHNSEYNAWFRKRPELIEQYCLHGTGWNPGEYGLIVKYGEKMKNQWQQQMEQWRDAPIDLARGEEYAAYIFNAAFGDGTLFKFNGNVRNFGLIDNLPEGACVEVPVLASRRGLEPIHVGKLPDHLAILVNTSARCEELAVEGALTGDRRKIFQAVAFDPLTSAVCSLDEIRRMVDELFEANRGWLPQFEGYGRQEAQAAGPRTGA</sequence>
<protein>
    <submittedName>
        <fullName evidence="11">Alpha-galactosidase</fullName>
        <ecNumber evidence="11">3.2.1.22</ecNumber>
    </submittedName>
</protein>
<dbReference type="InterPro" id="IPR015955">
    <property type="entry name" value="Lactate_DH/Glyco_Ohase_4_C"/>
</dbReference>
<evidence type="ECO:0000256" key="2">
    <source>
        <dbReference type="ARBA" id="ARBA00010141"/>
    </source>
</evidence>
<dbReference type="Gene3D" id="3.90.1820.10">
    <property type="entry name" value="AglA-like glucosidase"/>
    <property type="match status" value="1"/>
</dbReference>
<dbReference type="PRINTS" id="PR00732">
    <property type="entry name" value="GLHYDRLASE4"/>
</dbReference>
<keyword evidence="4 9" id="KW-0378">Hydrolase</keyword>
<proteinExistence type="inferred from homology"/>
<evidence type="ECO:0000256" key="5">
    <source>
        <dbReference type="ARBA" id="ARBA00023027"/>
    </source>
</evidence>
<comment type="caution">
    <text evidence="11">The sequence shown here is derived from an EMBL/GenBank/DDBJ whole genome shotgun (WGS) entry which is preliminary data.</text>
</comment>
<dbReference type="GO" id="GO:0004557">
    <property type="term" value="F:alpha-galactosidase activity"/>
    <property type="evidence" value="ECO:0007669"/>
    <property type="project" value="UniProtKB-EC"/>
</dbReference>
<evidence type="ECO:0000256" key="1">
    <source>
        <dbReference type="ARBA" id="ARBA00001936"/>
    </source>
</evidence>
<evidence type="ECO:0000256" key="8">
    <source>
        <dbReference type="ARBA" id="ARBA00023295"/>
    </source>
</evidence>
<evidence type="ECO:0000256" key="7">
    <source>
        <dbReference type="ARBA" id="ARBA00023277"/>
    </source>
</evidence>
<evidence type="ECO:0000259" key="10">
    <source>
        <dbReference type="Pfam" id="PF11975"/>
    </source>
</evidence>
<dbReference type="InterPro" id="IPR001088">
    <property type="entry name" value="Glyco_hydro_4"/>
</dbReference>
<dbReference type="InterPro" id="IPR036291">
    <property type="entry name" value="NAD(P)-bd_dom_sf"/>
</dbReference>
<dbReference type="SUPFAM" id="SSF56327">
    <property type="entry name" value="LDH C-terminal domain-like"/>
    <property type="match status" value="1"/>
</dbReference>
<dbReference type="PANTHER" id="PTHR32092">
    <property type="entry name" value="6-PHOSPHO-BETA-GLUCOSIDASE-RELATED"/>
    <property type="match status" value="1"/>
</dbReference>
<dbReference type="Pfam" id="PF02056">
    <property type="entry name" value="Glyco_hydro_4"/>
    <property type="match status" value="1"/>
</dbReference>
<dbReference type="Proteomes" id="UP000670947">
    <property type="component" value="Unassembled WGS sequence"/>
</dbReference>
<dbReference type="EC" id="3.2.1.22" evidence="11"/>
<dbReference type="Pfam" id="PF11975">
    <property type="entry name" value="Glyco_hydro_4C"/>
    <property type="match status" value="1"/>
</dbReference>
<evidence type="ECO:0000256" key="4">
    <source>
        <dbReference type="ARBA" id="ARBA00022801"/>
    </source>
</evidence>